<evidence type="ECO:0000256" key="1">
    <source>
        <dbReference type="ARBA" id="ARBA00004123"/>
    </source>
</evidence>
<evidence type="ECO:0000256" key="10">
    <source>
        <dbReference type="ARBA" id="ARBA00022786"/>
    </source>
</evidence>
<dbReference type="InterPro" id="IPR010358">
    <property type="entry name" value="BRE"/>
</dbReference>
<keyword evidence="14" id="KW-0131">Cell cycle</keyword>
<proteinExistence type="inferred from homology"/>
<dbReference type="GO" id="GO:0070552">
    <property type="term" value="C:BRISC complex"/>
    <property type="evidence" value="ECO:0007669"/>
    <property type="project" value="InterPro"/>
</dbReference>
<keyword evidence="10" id="KW-0833">Ubl conjugation pathway</keyword>
<dbReference type="GO" id="GO:0051301">
    <property type="term" value="P:cell division"/>
    <property type="evidence" value="ECO:0007669"/>
    <property type="project" value="UniProtKB-KW"/>
</dbReference>
<evidence type="ECO:0000256" key="11">
    <source>
        <dbReference type="ARBA" id="ARBA00022853"/>
    </source>
</evidence>
<dbReference type="GO" id="GO:0005737">
    <property type="term" value="C:cytoplasm"/>
    <property type="evidence" value="ECO:0007669"/>
    <property type="project" value="UniProtKB-SubCell"/>
</dbReference>
<feature type="region of interest" description="Disordered" evidence="18">
    <location>
        <begin position="1"/>
        <end position="23"/>
    </location>
</feature>
<dbReference type="Pfam" id="PF06113">
    <property type="entry name" value="BRE"/>
    <property type="match status" value="1"/>
</dbReference>
<keyword evidence="7" id="KW-0677">Repeat</keyword>
<keyword evidence="12" id="KW-0234">DNA repair</keyword>
<evidence type="ECO:0000256" key="2">
    <source>
        <dbReference type="ARBA" id="ARBA00004496"/>
    </source>
</evidence>
<keyword evidence="5" id="KW-0132">Cell division</keyword>
<evidence type="ECO:0000256" key="13">
    <source>
        <dbReference type="ARBA" id="ARBA00023242"/>
    </source>
</evidence>
<evidence type="ECO:0000256" key="15">
    <source>
        <dbReference type="ARBA" id="ARBA00025766"/>
    </source>
</evidence>
<evidence type="ECO:0000256" key="4">
    <source>
        <dbReference type="ARBA" id="ARBA00022490"/>
    </source>
</evidence>
<evidence type="ECO:0000256" key="9">
    <source>
        <dbReference type="ARBA" id="ARBA00022776"/>
    </source>
</evidence>
<sequence>MQGRSPPGPNAQPASGAGRSGGGITAEMHPGILPYLAPLVSVPDRFLLKNARPSTSQRPVTACCTRLEVGVRVLGAVRFSCGVVFDLADLSFPPELVPPSDLLLLPDASSSLNLQAVPSLAEWATPHALKDALDEIRALYKADQRNRAAKLDCERVRFDISSLDHEEGLECVIEPHASNPAVYKVLIRIPLPLPAAVRAPAPSLITLAGADSPSSSPPPLLSHLTVTYHVSSASVHRIEKHLALPPAYADAYAPPLPEYPLTSTLLEYLMELDVWIKVVAGRVRRGVEGRKAFLEYVVAAFRPYVLEWDDEDFGTATFYVEVPAVIRRSYEQLSAGAKPVKTQGAVVNLHLSQDYPDVPPEVFLQSPTGFREAGSHPPDTLRLNLDWGKGGVAGVEHHDAVEKIRDALIAQIPNAFADTR</sequence>
<organism evidence="19 20">
    <name type="scientific">Geranomyces variabilis</name>
    <dbReference type="NCBI Taxonomy" id="109894"/>
    <lineage>
        <taxon>Eukaryota</taxon>
        <taxon>Fungi</taxon>
        <taxon>Fungi incertae sedis</taxon>
        <taxon>Chytridiomycota</taxon>
        <taxon>Chytridiomycota incertae sedis</taxon>
        <taxon>Chytridiomycetes</taxon>
        <taxon>Spizellomycetales</taxon>
        <taxon>Powellomycetaceae</taxon>
        <taxon>Geranomyces</taxon>
    </lineage>
</organism>
<gene>
    <name evidence="19" type="ORF">HDU87_006501</name>
</gene>
<name>A0AAD5TFB9_9FUNG</name>
<protein>
    <recommendedName>
        <fullName evidence="3">BRISC and BRCA1-A complex member 2</fullName>
    </recommendedName>
    <alternativeName>
        <fullName evidence="16">BRCA1-A complex subunit BRE</fullName>
    </alternativeName>
    <alternativeName>
        <fullName evidence="17">BRCA1/BRCA2-containing complex subunit 45</fullName>
    </alternativeName>
</protein>
<comment type="similarity">
    <text evidence="15">Belongs to the BABAM2 family.</text>
</comment>
<dbReference type="AlphaFoldDB" id="A0AAD5TFB9"/>
<evidence type="ECO:0000256" key="18">
    <source>
        <dbReference type="SAM" id="MobiDB-lite"/>
    </source>
</evidence>
<feature type="compositionally biased region" description="Pro residues" evidence="18">
    <location>
        <begin position="1"/>
        <end position="10"/>
    </location>
</feature>
<dbReference type="GO" id="GO:0006915">
    <property type="term" value="P:apoptotic process"/>
    <property type="evidence" value="ECO:0007669"/>
    <property type="project" value="UniProtKB-KW"/>
</dbReference>
<dbReference type="GO" id="GO:0006325">
    <property type="term" value="P:chromatin organization"/>
    <property type="evidence" value="ECO:0007669"/>
    <property type="project" value="UniProtKB-KW"/>
</dbReference>
<comment type="caution">
    <text evidence="19">The sequence shown here is derived from an EMBL/GenBank/DDBJ whole genome shotgun (WGS) entry which is preliminary data.</text>
</comment>
<accession>A0AAD5TFB9</accession>
<evidence type="ECO:0000256" key="14">
    <source>
        <dbReference type="ARBA" id="ARBA00023306"/>
    </source>
</evidence>
<evidence type="ECO:0000256" key="7">
    <source>
        <dbReference type="ARBA" id="ARBA00022737"/>
    </source>
</evidence>
<evidence type="ECO:0000313" key="20">
    <source>
        <dbReference type="Proteomes" id="UP001212152"/>
    </source>
</evidence>
<dbReference type="GO" id="GO:0006302">
    <property type="term" value="P:double-strand break repair"/>
    <property type="evidence" value="ECO:0007669"/>
    <property type="project" value="TreeGrafter"/>
</dbReference>
<comment type="subcellular location">
    <subcellularLocation>
        <location evidence="2">Cytoplasm</location>
    </subcellularLocation>
    <subcellularLocation>
        <location evidence="1">Nucleus</location>
    </subcellularLocation>
</comment>
<keyword evidence="9" id="KW-0498">Mitosis</keyword>
<evidence type="ECO:0000256" key="17">
    <source>
        <dbReference type="ARBA" id="ARBA00032630"/>
    </source>
</evidence>
<keyword evidence="11" id="KW-0156">Chromatin regulator</keyword>
<evidence type="ECO:0000256" key="3">
    <source>
        <dbReference type="ARBA" id="ARBA00019438"/>
    </source>
</evidence>
<dbReference type="EMBL" id="JADGJQ010000056">
    <property type="protein sequence ID" value="KAJ3175104.1"/>
    <property type="molecule type" value="Genomic_DNA"/>
</dbReference>
<keyword evidence="6" id="KW-0053">Apoptosis</keyword>
<evidence type="ECO:0000313" key="19">
    <source>
        <dbReference type="EMBL" id="KAJ3175104.1"/>
    </source>
</evidence>
<evidence type="ECO:0000256" key="16">
    <source>
        <dbReference type="ARBA" id="ARBA00032491"/>
    </source>
</evidence>
<keyword evidence="4" id="KW-0963">Cytoplasm</keyword>
<evidence type="ECO:0000256" key="12">
    <source>
        <dbReference type="ARBA" id="ARBA00023204"/>
    </source>
</evidence>
<evidence type="ECO:0000256" key="6">
    <source>
        <dbReference type="ARBA" id="ARBA00022703"/>
    </source>
</evidence>
<keyword evidence="20" id="KW-1185">Reference proteome</keyword>
<reference evidence="19" key="1">
    <citation type="submission" date="2020-05" db="EMBL/GenBank/DDBJ databases">
        <title>Phylogenomic resolution of chytrid fungi.</title>
        <authorList>
            <person name="Stajich J.E."/>
            <person name="Amses K."/>
            <person name="Simmons R."/>
            <person name="Seto K."/>
            <person name="Myers J."/>
            <person name="Bonds A."/>
            <person name="Quandt C.A."/>
            <person name="Barry K."/>
            <person name="Liu P."/>
            <person name="Grigoriev I."/>
            <person name="Longcore J.E."/>
            <person name="James T.Y."/>
        </authorList>
    </citation>
    <scope>NUCLEOTIDE SEQUENCE</scope>
    <source>
        <strain evidence="19">JEL0379</strain>
    </source>
</reference>
<evidence type="ECO:0000256" key="8">
    <source>
        <dbReference type="ARBA" id="ARBA00022763"/>
    </source>
</evidence>
<dbReference type="PANTHER" id="PTHR15189:SF7">
    <property type="entry name" value="BRISC AND BRCA1-A COMPLEX MEMBER 2"/>
    <property type="match status" value="1"/>
</dbReference>
<keyword evidence="13" id="KW-0539">Nucleus</keyword>
<dbReference type="PANTHER" id="PTHR15189">
    <property type="entry name" value="BRISC AND BRCA1-A COMPLEX MEMBER 2"/>
    <property type="match status" value="1"/>
</dbReference>
<dbReference type="Proteomes" id="UP001212152">
    <property type="component" value="Unassembled WGS sequence"/>
</dbReference>
<evidence type="ECO:0000256" key="5">
    <source>
        <dbReference type="ARBA" id="ARBA00022618"/>
    </source>
</evidence>
<keyword evidence="8" id="KW-0227">DNA damage</keyword>